<dbReference type="Pfam" id="PF02863">
    <property type="entry name" value="Arg_repressor_C"/>
    <property type="match status" value="1"/>
</dbReference>
<comment type="caution">
    <text evidence="11">The sequence shown here is derived from an EMBL/GenBank/DDBJ whole genome shotgun (WGS) entry which is preliminary data.</text>
</comment>
<dbReference type="EMBL" id="JASGCB010000025">
    <property type="protein sequence ID" value="MDI9260882.1"/>
    <property type="molecule type" value="Genomic_DNA"/>
</dbReference>
<evidence type="ECO:0000256" key="4">
    <source>
        <dbReference type="ARBA" id="ARBA00023015"/>
    </source>
</evidence>
<dbReference type="PANTHER" id="PTHR34471">
    <property type="entry name" value="ARGININE REPRESSOR"/>
    <property type="match status" value="1"/>
</dbReference>
<dbReference type="InterPro" id="IPR001669">
    <property type="entry name" value="Arg_repress"/>
</dbReference>
<evidence type="ECO:0000256" key="6">
    <source>
        <dbReference type="ARBA" id="ARBA00023163"/>
    </source>
</evidence>
<dbReference type="RefSeq" id="WP_062305864.1">
    <property type="nucleotide sequence ID" value="NZ_JASGCB010000025.1"/>
</dbReference>
<keyword evidence="6 7" id="KW-0804">Transcription</keyword>
<proteinExistence type="inferred from homology"/>
<evidence type="ECO:0000256" key="7">
    <source>
        <dbReference type="HAMAP-Rule" id="MF_00173"/>
    </source>
</evidence>
<dbReference type="InterPro" id="IPR020900">
    <property type="entry name" value="Arg_repress_DNA-bd"/>
</dbReference>
<comment type="similarity">
    <text evidence="2 7">Belongs to the ArgR family.</text>
</comment>
<dbReference type="Gene3D" id="3.30.1360.40">
    <property type="match status" value="1"/>
</dbReference>
<name>A0ABT6Y1H3_ALISE</name>
<comment type="function">
    <text evidence="7">Regulates arginine biosynthesis genes.</text>
</comment>
<protein>
    <recommendedName>
        <fullName evidence="7 8">Arginine repressor</fullName>
    </recommendedName>
</protein>
<evidence type="ECO:0000259" key="9">
    <source>
        <dbReference type="Pfam" id="PF01316"/>
    </source>
</evidence>
<dbReference type="InterPro" id="IPR036390">
    <property type="entry name" value="WH_DNA-bd_sf"/>
</dbReference>
<keyword evidence="7" id="KW-0055">Arginine biosynthesis</keyword>
<dbReference type="InterPro" id="IPR020899">
    <property type="entry name" value="Arg_repress_C"/>
</dbReference>
<dbReference type="NCBIfam" id="TIGR01529">
    <property type="entry name" value="argR_whole"/>
    <property type="match status" value="1"/>
</dbReference>
<dbReference type="PANTHER" id="PTHR34471:SF1">
    <property type="entry name" value="ARGININE REPRESSOR"/>
    <property type="match status" value="1"/>
</dbReference>
<dbReference type="PRINTS" id="PR01467">
    <property type="entry name" value="ARGREPRESSOR"/>
</dbReference>
<keyword evidence="7" id="KW-0028">Amino-acid biosynthesis</keyword>
<dbReference type="SUPFAM" id="SSF55252">
    <property type="entry name" value="C-terminal domain of arginine repressor"/>
    <property type="match status" value="1"/>
</dbReference>
<evidence type="ECO:0000313" key="11">
    <source>
        <dbReference type="EMBL" id="MDI9260882.1"/>
    </source>
</evidence>
<evidence type="ECO:0000256" key="8">
    <source>
        <dbReference type="NCBIfam" id="TIGR01529"/>
    </source>
</evidence>
<dbReference type="InterPro" id="IPR036388">
    <property type="entry name" value="WH-like_DNA-bd_sf"/>
</dbReference>
<evidence type="ECO:0000256" key="2">
    <source>
        <dbReference type="ARBA" id="ARBA00008316"/>
    </source>
</evidence>
<evidence type="ECO:0000256" key="5">
    <source>
        <dbReference type="ARBA" id="ARBA00023125"/>
    </source>
</evidence>
<accession>A0ABT6Y1H3</accession>
<evidence type="ECO:0000259" key="10">
    <source>
        <dbReference type="Pfam" id="PF02863"/>
    </source>
</evidence>
<keyword evidence="5 7" id="KW-0238">DNA-binding</keyword>
<comment type="pathway">
    <text evidence="7">Amino-acid biosynthesis; L-arginine biosynthesis [regulation].</text>
</comment>
<dbReference type="Gene3D" id="1.10.10.10">
    <property type="entry name" value="Winged helix-like DNA-binding domain superfamily/Winged helix DNA-binding domain"/>
    <property type="match status" value="1"/>
</dbReference>
<reference evidence="11 12" key="1">
    <citation type="submission" date="2023-04" db="EMBL/GenBank/DDBJ databases">
        <title>A. sendaiensis sub sp. chiapanensis a novel subspecie with specific adaptation in bacterial cell wall isolated from an active volcano.</title>
        <authorList>
            <person name="Alvarez Gutierrez P.E."/>
            <person name="Ortiz Cortes L.Y."/>
        </authorList>
    </citation>
    <scope>NUCLEOTIDE SEQUENCE [LARGE SCALE GENOMIC DNA]</scope>
    <source>
        <strain evidence="11 12">PA2</strain>
    </source>
</reference>
<dbReference type="Proteomes" id="UP001529245">
    <property type="component" value="Unassembled WGS sequence"/>
</dbReference>
<keyword evidence="12" id="KW-1185">Reference proteome</keyword>
<evidence type="ECO:0000256" key="1">
    <source>
        <dbReference type="ARBA" id="ARBA00004496"/>
    </source>
</evidence>
<keyword evidence="3 7" id="KW-0963">Cytoplasm</keyword>
<keyword evidence="7" id="KW-0678">Repressor</keyword>
<dbReference type="SUPFAM" id="SSF46785">
    <property type="entry name" value="Winged helix' DNA-binding domain"/>
    <property type="match status" value="1"/>
</dbReference>
<dbReference type="Pfam" id="PF01316">
    <property type="entry name" value="Arg_repressor"/>
    <property type="match status" value="1"/>
</dbReference>
<gene>
    <name evidence="7 11" type="primary">argR</name>
    <name evidence="11" type="ORF">QID03_11975</name>
</gene>
<feature type="domain" description="Arginine repressor DNA-binding" evidence="9">
    <location>
        <begin position="9"/>
        <end position="73"/>
    </location>
</feature>
<evidence type="ECO:0000313" key="12">
    <source>
        <dbReference type="Proteomes" id="UP001529245"/>
    </source>
</evidence>
<evidence type="ECO:0000256" key="3">
    <source>
        <dbReference type="ARBA" id="ARBA00022490"/>
    </source>
</evidence>
<keyword evidence="4 7" id="KW-0805">Transcription regulation</keyword>
<comment type="subcellular location">
    <subcellularLocation>
        <location evidence="1 7">Cytoplasm</location>
    </subcellularLocation>
</comment>
<dbReference type="InterPro" id="IPR036251">
    <property type="entry name" value="Arg_repress_C_sf"/>
</dbReference>
<organism evidence="11 12">
    <name type="scientific">Alicyclobacillus sendaiensis PA2</name>
    <dbReference type="NCBI Taxonomy" id="3029425"/>
    <lineage>
        <taxon>Bacteria</taxon>
        <taxon>Bacillati</taxon>
        <taxon>Bacillota</taxon>
        <taxon>Bacilli</taxon>
        <taxon>Bacillales</taxon>
        <taxon>Alicyclobacillaceae</taxon>
        <taxon>Alicyclobacillus</taxon>
    </lineage>
</organism>
<sequence length="156" mass="17159">MKRRLSVQSKEQRLMRIREIVSQNEIETQEDLVRALEEAGFPVTQATISRDIKELQLVKVVGSNGKYKYALPTAVNKVSVDALQRRLAEVFISHARAQNLIVIKVAPGNAHAIGALMDALDPPGLLGTICGDDTMLLVCQDEEAAIRLLNETLNIG</sequence>
<feature type="domain" description="Arginine repressor C-terminal" evidence="10">
    <location>
        <begin position="87"/>
        <end position="151"/>
    </location>
</feature>
<dbReference type="HAMAP" id="MF_00173">
    <property type="entry name" value="Arg_repressor"/>
    <property type="match status" value="1"/>
</dbReference>